<feature type="transmembrane region" description="Helical" evidence="19">
    <location>
        <begin position="248"/>
        <end position="267"/>
    </location>
</feature>
<keyword evidence="12 19" id="KW-1133">Transmembrane helix</keyword>
<keyword evidence="8 19" id="KW-0169">Cobalamin biosynthesis</keyword>
<dbReference type="AlphaFoldDB" id="A0A2I2KMZ5"/>
<evidence type="ECO:0000256" key="2">
    <source>
        <dbReference type="ARBA" id="ARBA00004651"/>
    </source>
</evidence>
<comment type="pathway">
    <text evidence="3 19">Cofactor biosynthesis; adenosylcobalamin biosynthesis; adenosylcobalamin from cob(II)yrinate a,c-diamide: step 7/7.</text>
</comment>
<comment type="cofactor">
    <cofactor evidence="1 19">
        <name>Mg(2+)</name>
        <dbReference type="ChEBI" id="CHEBI:18420"/>
    </cofactor>
</comment>
<evidence type="ECO:0000256" key="4">
    <source>
        <dbReference type="ARBA" id="ARBA00010561"/>
    </source>
</evidence>
<dbReference type="Pfam" id="PF02654">
    <property type="entry name" value="CobS"/>
    <property type="match status" value="1"/>
</dbReference>
<dbReference type="GO" id="GO:0008818">
    <property type="term" value="F:cobalamin 5'-phosphate synthase activity"/>
    <property type="evidence" value="ECO:0007669"/>
    <property type="project" value="UniProtKB-UniRule"/>
</dbReference>
<name>A0A2I2KMZ5_9ACTN</name>
<evidence type="ECO:0000256" key="5">
    <source>
        <dbReference type="ARBA" id="ARBA00013200"/>
    </source>
</evidence>
<keyword evidence="9 19" id="KW-0808">Transferase</keyword>
<keyword evidence="10 19" id="KW-0812">Transmembrane</keyword>
<dbReference type="EMBL" id="FZMO01000077">
    <property type="protein sequence ID" value="SNQ47019.1"/>
    <property type="molecule type" value="Genomic_DNA"/>
</dbReference>
<comment type="subcellular location">
    <subcellularLocation>
        <location evidence="2 19">Cell membrane</location>
        <topology evidence="2 19">Multi-pass membrane protein</topology>
    </subcellularLocation>
</comment>
<dbReference type="UniPathway" id="UPA00148">
    <property type="reaction ID" value="UER00238"/>
</dbReference>
<evidence type="ECO:0000256" key="18">
    <source>
        <dbReference type="ARBA" id="ARBA00049504"/>
    </source>
</evidence>
<keyword evidence="13 19" id="KW-0472">Membrane</keyword>
<feature type="transmembrane region" description="Helical" evidence="19">
    <location>
        <begin position="116"/>
        <end position="139"/>
    </location>
</feature>
<evidence type="ECO:0000256" key="14">
    <source>
        <dbReference type="ARBA" id="ARBA00025228"/>
    </source>
</evidence>
<keyword evidence="21" id="KW-1185">Reference proteome</keyword>
<comment type="catalytic activity">
    <reaction evidence="17 19">
        <text>alpha-ribazole + adenosylcob(III)inamide-GDP = adenosylcob(III)alamin + GMP + H(+)</text>
        <dbReference type="Rhea" id="RHEA:16049"/>
        <dbReference type="ChEBI" id="CHEBI:10329"/>
        <dbReference type="ChEBI" id="CHEBI:15378"/>
        <dbReference type="ChEBI" id="CHEBI:18408"/>
        <dbReference type="ChEBI" id="CHEBI:58115"/>
        <dbReference type="ChEBI" id="CHEBI:60487"/>
        <dbReference type="EC" id="2.7.8.26"/>
    </reaction>
</comment>
<evidence type="ECO:0000256" key="11">
    <source>
        <dbReference type="ARBA" id="ARBA00022842"/>
    </source>
</evidence>
<evidence type="ECO:0000256" key="17">
    <source>
        <dbReference type="ARBA" id="ARBA00048623"/>
    </source>
</evidence>
<comment type="catalytic activity">
    <reaction evidence="18 19">
        <text>alpha-ribazole 5'-phosphate + adenosylcob(III)inamide-GDP = adenosylcob(III)alamin 5'-phosphate + GMP + H(+)</text>
        <dbReference type="Rhea" id="RHEA:23560"/>
        <dbReference type="ChEBI" id="CHEBI:15378"/>
        <dbReference type="ChEBI" id="CHEBI:57918"/>
        <dbReference type="ChEBI" id="CHEBI:58115"/>
        <dbReference type="ChEBI" id="CHEBI:60487"/>
        <dbReference type="ChEBI" id="CHEBI:60493"/>
        <dbReference type="EC" id="2.7.8.26"/>
    </reaction>
</comment>
<evidence type="ECO:0000256" key="7">
    <source>
        <dbReference type="ARBA" id="ARBA00022475"/>
    </source>
</evidence>
<evidence type="ECO:0000256" key="12">
    <source>
        <dbReference type="ARBA" id="ARBA00022989"/>
    </source>
</evidence>
<evidence type="ECO:0000313" key="21">
    <source>
        <dbReference type="Proteomes" id="UP000234331"/>
    </source>
</evidence>
<evidence type="ECO:0000256" key="16">
    <source>
        <dbReference type="ARBA" id="ARBA00032853"/>
    </source>
</evidence>
<evidence type="ECO:0000256" key="9">
    <source>
        <dbReference type="ARBA" id="ARBA00022679"/>
    </source>
</evidence>
<accession>A0A2I2KMZ5</accession>
<evidence type="ECO:0000256" key="6">
    <source>
        <dbReference type="ARBA" id="ARBA00015850"/>
    </source>
</evidence>
<dbReference type="EC" id="2.7.8.26" evidence="5 19"/>
<evidence type="ECO:0000256" key="19">
    <source>
        <dbReference type="HAMAP-Rule" id="MF_00719"/>
    </source>
</evidence>
<evidence type="ECO:0000313" key="20">
    <source>
        <dbReference type="EMBL" id="SNQ47019.1"/>
    </source>
</evidence>
<dbReference type="HAMAP" id="MF_00719">
    <property type="entry name" value="CobS"/>
    <property type="match status" value="1"/>
</dbReference>
<dbReference type="GO" id="GO:0005886">
    <property type="term" value="C:plasma membrane"/>
    <property type="evidence" value="ECO:0007669"/>
    <property type="project" value="UniProtKB-SubCell"/>
</dbReference>
<keyword evidence="7 19" id="KW-1003">Cell membrane</keyword>
<organism evidence="20 21">
    <name type="scientific">Frankia canadensis</name>
    <dbReference type="NCBI Taxonomy" id="1836972"/>
    <lineage>
        <taxon>Bacteria</taxon>
        <taxon>Bacillati</taxon>
        <taxon>Actinomycetota</taxon>
        <taxon>Actinomycetes</taxon>
        <taxon>Frankiales</taxon>
        <taxon>Frankiaceae</taxon>
        <taxon>Frankia</taxon>
    </lineage>
</organism>
<keyword evidence="11 19" id="KW-0460">Magnesium</keyword>
<dbReference type="GO" id="GO:0009236">
    <property type="term" value="P:cobalamin biosynthetic process"/>
    <property type="evidence" value="ECO:0007669"/>
    <property type="project" value="UniProtKB-UniRule"/>
</dbReference>
<sequence length="276" mass="28176">MMLAARTAFTLLTVLPVRGPDRLDRRLAGRAMALAPFVGLVVALVAAVAVFGMRISTGTPGHRTQTVLPAAVGIAVLALASRGLHLDGLADLADGLGARRGRGRERALEVMRESTVGAFGVIAVVFVVLLQVTALGAAISVHRGTVSLLVATMTGRLAATLACAGGTPAAHPNGLGALVAGSVRTRDAVLSFLAVCAVAALAGRFDVDGGDTSRAVRGVFAVCVGTVAAVGMRHYLVRRLGGLTGDVLGGLIELTTTITLLFMAMTFPTPALHLWT</sequence>
<evidence type="ECO:0000256" key="10">
    <source>
        <dbReference type="ARBA" id="ARBA00022692"/>
    </source>
</evidence>
<dbReference type="Proteomes" id="UP000234331">
    <property type="component" value="Unassembled WGS sequence"/>
</dbReference>
<comment type="similarity">
    <text evidence="4 19">Belongs to the CobS family.</text>
</comment>
<evidence type="ECO:0000256" key="15">
    <source>
        <dbReference type="ARBA" id="ARBA00032605"/>
    </source>
</evidence>
<reference evidence="20 21" key="1">
    <citation type="submission" date="2017-06" db="EMBL/GenBank/DDBJ databases">
        <authorList>
            <person name="Kim H.J."/>
            <person name="Triplett B.A."/>
        </authorList>
    </citation>
    <scope>NUCLEOTIDE SEQUENCE [LARGE SCALE GENOMIC DNA]</scope>
    <source>
        <strain evidence="20">FRACA_ARgP5</strain>
    </source>
</reference>
<evidence type="ECO:0000256" key="3">
    <source>
        <dbReference type="ARBA" id="ARBA00004663"/>
    </source>
</evidence>
<feature type="transmembrane region" description="Helical" evidence="19">
    <location>
        <begin position="67"/>
        <end position="84"/>
    </location>
</feature>
<dbReference type="PANTHER" id="PTHR34148:SF1">
    <property type="entry name" value="ADENOSYLCOBINAMIDE-GDP RIBAZOLETRANSFERASE"/>
    <property type="match status" value="1"/>
</dbReference>
<feature type="transmembrane region" description="Helical" evidence="19">
    <location>
        <begin position="219"/>
        <end position="236"/>
    </location>
</feature>
<evidence type="ECO:0000256" key="13">
    <source>
        <dbReference type="ARBA" id="ARBA00023136"/>
    </source>
</evidence>
<dbReference type="PANTHER" id="PTHR34148">
    <property type="entry name" value="ADENOSYLCOBINAMIDE-GDP RIBAZOLETRANSFERASE"/>
    <property type="match status" value="1"/>
</dbReference>
<feature type="transmembrane region" description="Helical" evidence="19">
    <location>
        <begin position="32"/>
        <end position="55"/>
    </location>
</feature>
<gene>
    <name evidence="19 20" type="primary">cobS</name>
    <name evidence="20" type="ORF">FRACA_1680007</name>
</gene>
<feature type="transmembrane region" description="Helical" evidence="19">
    <location>
        <begin position="188"/>
        <end position="207"/>
    </location>
</feature>
<dbReference type="GO" id="GO:0051073">
    <property type="term" value="F:adenosylcobinamide-GDP ribazoletransferase activity"/>
    <property type="evidence" value="ECO:0007669"/>
    <property type="project" value="UniProtKB-UniRule"/>
</dbReference>
<proteinExistence type="inferred from homology"/>
<evidence type="ECO:0000256" key="1">
    <source>
        <dbReference type="ARBA" id="ARBA00001946"/>
    </source>
</evidence>
<comment type="function">
    <text evidence="14 19">Joins adenosylcobinamide-GDP and alpha-ribazole to generate adenosylcobalamin (Ado-cobalamin). Also synthesizes adenosylcobalamin 5'-phosphate from adenosylcobinamide-GDP and alpha-ribazole 5'-phosphate.</text>
</comment>
<feature type="transmembrane region" description="Helical" evidence="19">
    <location>
        <begin position="146"/>
        <end position="168"/>
    </location>
</feature>
<dbReference type="InterPro" id="IPR003805">
    <property type="entry name" value="CobS"/>
</dbReference>
<protein>
    <recommendedName>
        <fullName evidence="6 19">Adenosylcobinamide-GDP ribazoletransferase</fullName>
        <ecNumber evidence="5 19">2.7.8.26</ecNumber>
    </recommendedName>
    <alternativeName>
        <fullName evidence="16 19">Cobalamin synthase</fullName>
    </alternativeName>
    <alternativeName>
        <fullName evidence="15 19">Cobalamin-5'-phosphate synthase</fullName>
    </alternativeName>
</protein>
<evidence type="ECO:0000256" key="8">
    <source>
        <dbReference type="ARBA" id="ARBA00022573"/>
    </source>
</evidence>